<dbReference type="Proteomes" id="UP000053766">
    <property type="component" value="Unassembled WGS sequence"/>
</dbReference>
<accession>A0A0D8XHW3</accession>
<gene>
    <name evidence="2" type="ORF">DICVIV_10627</name>
</gene>
<evidence type="ECO:0000313" key="2">
    <source>
        <dbReference type="EMBL" id="KJH43359.1"/>
    </source>
</evidence>
<name>A0A0D8XHW3_DICVI</name>
<evidence type="ECO:0000256" key="1">
    <source>
        <dbReference type="SAM" id="MobiDB-lite"/>
    </source>
</evidence>
<dbReference type="AlphaFoldDB" id="A0A0D8XHW3"/>
<organism evidence="2 3">
    <name type="scientific">Dictyocaulus viviparus</name>
    <name type="common">Bovine lungworm</name>
    <dbReference type="NCBI Taxonomy" id="29172"/>
    <lineage>
        <taxon>Eukaryota</taxon>
        <taxon>Metazoa</taxon>
        <taxon>Ecdysozoa</taxon>
        <taxon>Nematoda</taxon>
        <taxon>Chromadorea</taxon>
        <taxon>Rhabditida</taxon>
        <taxon>Rhabditina</taxon>
        <taxon>Rhabditomorpha</taxon>
        <taxon>Strongyloidea</taxon>
        <taxon>Metastrongylidae</taxon>
        <taxon>Dictyocaulus</taxon>
    </lineage>
</organism>
<reference evidence="2 3" key="1">
    <citation type="submission" date="2013-11" db="EMBL/GenBank/DDBJ databases">
        <title>Draft genome of the bovine lungworm Dictyocaulus viviparus.</title>
        <authorList>
            <person name="Mitreva M."/>
        </authorList>
    </citation>
    <scope>NUCLEOTIDE SEQUENCE [LARGE SCALE GENOMIC DNA]</scope>
    <source>
        <strain evidence="2 3">HannoverDv2000</strain>
    </source>
</reference>
<proteinExistence type="predicted"/>
<evidence type="ECO:0000313" key="3">
    <source>
        <dbReference type="Proteomes" id="UP000053766"/>
    </source>
</evidence>
<dbReference type="EMBL" id="KN716567">
    <property type="protein sequence ID" value="KJH43359.1"/>
    <property type="molecule type" value="Genomic_DNA"/>
</dbReference>
<reference evidence="3" key="2">
    <citation type="journal article" date="2016" name="Sci. Rep.">
        <title>Dictyocaulus viviparus genome, variome and transcriptome elucidate lungworm biology and support future intervention.</title>
        <authorList>
            <person name="McNulty S.N."/>
            <person name="Strube C."/>
            <person name="Rosa B.A."/>
            <person name="Martin J.C."/>
            <person name="Tyagi R."/>
            <person name="Choi Y.J."/>
            <person name="Wang Q."/>
            <person name="Hallsworth Pepin K."/>
            <person name="Zhang X."/>
            <person name="Ozersky P."/>
            <person name="Wilson R.K."/>
            <person name="Sternberg P.W."/>
            <person name="Gasser R.B."/>
            <person name="Mitreva M."/>
        </authorList>
    </citation>
    <scope>NUCLEOTIDE SEQUENCE [LARGE SCALE GENOMIC DNA]</scope>
    <source>
        <strain evidence="3">HannoverDv2000</strain>
    </source>
</reference>
<sequence>MDFNREKERCMKDVLGRAQQENGPSKKFLCADRAAVRRILEPVVYTDLSPHPCQKSCSYLISRTFEFVEAQKYTPAESKNTQEHPGNNEEDEEHKD</sequence>
<protein>
    <submittedName>
        <fullName evidence="2">Uncharacterized protein</fullName>
    </submittedName>
</protein>
<keyword evidence="3" id="KW-1185">Reference proteome</keyword>
<feature type="region of interest" description="Disordered" evidence="1">
    <location>
        <begin position="73"/>
        <end position="96"/>
    </location>
</feature>